<reference evidence="1 2" key="1">
    <citation type="submission" date="2020-08" db="EMBL/GenBank/DDBJ databases">
        <title>Genomic Encyclopedia of Type Strains, Phase IV (KMG-IV): sequencing the most valuable type-strain genomes for metagenomic binning, comparative biology and taxonomic classification.</title>
        <authorList>
            <person name="Goeker M."/>
        </authorList>
    </citation>
    <scope>NUCLEOTIDE SEQUENCE [LARGE SCALE GENOMIC DNA]</scope>
    <source>
        <strain evidence="1 2">DSM 105481</strain>
    </source>
</reference>
<sequence length="58" mass="6702">MGSIDEIKLKYIISSLKNLEYGSLNITVHEGEITQIDVTDKKRFPILKNQKVREQGRI</sequence>
<comment type="caution">
    <text evidence="1">The sequence shown here is derived from an EMBL/GenBank/DDBJ whole genome shotgun (WGS) entry which is preliminary data.</text>
</comment>
<proteinExistence type="predicted"/>
<gene>
    <name evidence="1" type="ORF">HNP81_000391</name>
</gene>
<keyword evidence="2" id="KW-1185">Reference proteome</keyword>
<dbReference type="EMBL" id="JACJHX010000001">
    <property type="protein sequence ID" value="MBA9025109.1"/>
    <property type="molecule type" value="Genomic_DNA"/>
</dbReference>
<dbReference type="Proteomes" id="UP000626697">
    <property type="component" value="Unassembled WGS sequence"/>
</dbReference>
<protein>
    <recommendedName>
        <fullName evidence="3">DUF2292 domain-containing protein</fullName>
    </recommendedName>
</protein>
<evidence type="ECO:0000313" key="1">
    <source>
        <dbReference type="EMBL" id="MBA9025109.1"/>
    </source>
</evidence>
<dbReference type="Pfam" id="PF10055">
    <property type="entry name" value="DUF2292"/>
    <property type="match status" value="1"/>
</dbReference>
<organism evidence="1 2">
    <name type="scientific">Peribacillus huizhouensis</name>
    <dbReference type="NCBI Taxonomy" id="1501239"/>
    <lineage>
        <taxon>Bacteria</taxon>
        <taxon>Bacillati</taxon>
        <taxon>Bacillota</taxon>
        <taxon>Bacilli</taxon>
        <taxon>Bacillales</taxon>
        <taxon>Bacillaceae</taxon>
        <taxon>Peribacillus</taxon>
    </lineage>
</organism>
<dbReference type="InterPro" id="IPR018743">
    <property type="entry name" value="DUF2292"/>
</dbReference>
<accession>A0ABR6CJ86</accession>
<evidence type="ECO:0008006" key="3">
    <source>
        <dbReference type="Google" id="ProtNLM"/>
    </source>
</evidence>
<name>A0ABR6CJ86_9BACI</name>
<evidence type="ECO:0000313" key="2">
    <source>
        <dbReference type="Proteomes" id="UP000626697"/>
    </source>
</evidence>
<dbReference type="RefSeq" id="WP_182501364.1">
    <property type="nucleotide sequence ID" value="NZ_JACJHX010000001.1"/>
</dbReference>